<dbReference type="RefSeq" id="XP_007861952.1">
    <property type="nucleotide sequence ID" value="XM_007863761.1"/>
</dbReference>
<protein>
    <submittedName>
        <fullName evidence="1">Uncharacterized protein</fullName>
    </submittedName>
</protein>
<dbReference type="EMBL" id="KB469297">
    <property type="protein sequence ID" value="EPQ58798.1"/>
    <property type="molecule type" value="Genomic_DNA"/>
</dbReference>
<dbReference type="KEGG" id="gtr:GLOTRDRAFT_90588"/>
<evidence type="ECO:0000313" key="1">
    <source>
        <dbReference type="EMBL" id="EPQ58798.1"/>
    </source>
</evidence>
<organism evidence="1 2">
    <name type="scientific">Gloeophyllum trabeum (strain ATCC 11539 / FP-39264 / Madison 617)</name>
    <name type="common">Brown rot fungus</name>
    <dbReference type="NCBI Taxonomy" id="670483"/>
    <lineage>
        <taxon>Eukaryota</taxon>
        <taxon>Fungi</taxon>
        <taxon>Dikarya</taxon>
        <taxon>Basidiomycota</taxon>
        <taxon>Agaricomycotina</taxon>
        <taxon>Agaricomycetes</taxon>
        <taxon>Gloeophyllales</taxon>
        <taxon>Gloeophyllaceae</taxon>
        <taxon>Gloeophyllum</taxon>
    </lineage>
</organism>
<reference evidence="1 2" key="1">
    <citation type="journal article" date="2012" name="Science">
        <title>The Paleozoic origin of enzymatic lignin decomposition reconstructed from 31 fungal genomes.</title>
        <authorList>
            <person name="Floudas D."/>
            <person name="Binder M."/>
            <person name="Riley R."/>
            <person name="Barry K."/>
            <person name="Blanchette R.A."/>
            <person name="Henrissat B."/>
            <person name="Martinez A.T."/>
            <person name="Otillar R."/>
            <person name="Spatafora J.W."/>
            <person name="Yadav J.S."/>
            <person name="Aerts A."/>
            <person name="Benoit I."/>
            <person name="Boyd A."/>
            <person name="Carlson A."/>
            <person name="Copeland A."/>
            <person name="Coutinho P.M."/>
            <person name="de Vries R.P."/>
            <person name="Ferreira P."/>
            <person name="Findley K."/>
            <person name="Foster B."/>
            <person name="Gaskell J."/>
            <person name="Glotzer D."/>
            <person name="Gorecki P."/>
            <person name="Heitman J."/>
            <person name="Hesse C."/>
            <person name="Hori C."/>
            <person name="Igarashi K."/>
            <person name="Jurgens J.A."/>
            <person name="Kallen N."/>
            <person name="Kersten P."/>
            <person name="Kohler A."/>
            <person name="Kuees U."/>
            <person name="Kumar T.K.A."/>
            <person name="Kuo A."/>
            <person name="LaButti K."/>
            <person name="Larrondo L.F."/>
            <person name="Lindquist E."/>
            <person name="Ling A."/>
            <person name="Lombard V."/>
            <person name="Lucas S."/>
            <person name="Lundell T."/>
            <person name="Martin R."/>
            <person name="McLaughlin D.J."/>
            <person name="Morgenstern I."/>
            <person name="Morin E."/>
            <person name="Murat C."/>
            <person name="Nagy L.G."/>
            <person name="Nolan M."/>
            <person name="Ohm R.A."/>
            <person name="Patyshakuliyeva A."/>
            <person name="Rokas A."/>
            <person name="Ruiz-Duenas F.J."/>
            <person name="Sabat G."/>
            <person name="Salamov A."/>
            <person name="Samejima M."/>
            <person name="Schmutz J."/>
            <person name="Slot J.C."/>
            <person name="St John F."/>
            <person name="Stenlid J."/>
            <person name="Sun H."/>
            <person name="Sun S."/>
            <person name="Syed K."/>
            <person name="Tsang A."/>
            <person name="Wiebenga A."/>
            <person name="Young D."/>
            <person name="Pisabarro A."/>
            <person name="Eastwood D.C."/>
            <person name="Martin F."/>
            <person name="Cullen D."/>
            <person name="Grigoriev I.V."/>
            <person name="Hibbett D.S."/>
        </authorList>
    </citation>
    <scope>NUCLEOTIDE SEQUENCE [LARGE SCALE GENOMIC DNA]</scope>
    <source>
        <strain evidence="1 2">ATCC 11539</strain>
    </source>
</reference>
<name>S7QHT2_GLOTA</name>
<accession>S7QHT2</accession>
<sequence length="324" mass="37143">MSSTTSKSVHWSDTVKVSVLIKHPSVVRLIQVDSVEEEVEAERKRSREVAIEALEATPRPNWACYTMVYGYPVTTEWIKKAAKEKGVKTDSFGGCADCIRHILRRKSRINELQLCAPNMYARPSNPDDWLIAFGADYHLKEKGRWPTLAQIQKPPSEDVDMEAERRRSREVAIAALEATESLSGTIPWAAKEEGAKTDRFGIAADYVLRILRRKSGFRELEVCAPRIYANINPNSEDWLITFGTARHLANKGRWPTLAAIEKVRRMIRPKGKPMWVPVWGAREYGQCQQYRFDGLRMVFEIVFELWYHCYRINSNEDAPSISLP</sequence>
<dbReference type="AlphaFoldDB" id="S7QHT2"/>
<dbReference type="Proteomes" id="UP000030669">
    <property type="component" value="Unassembled WGS sequence"/>
</dbReference>
<proteinExistence type="predicted"/>
<dbReference type="GeneID" id="19309260"/>
<gene>
    <name evidence="1" type="ORF">GLOTRDRAFT_90588</name>
</gene>
<dbReference type="HOGENOM" id="CLU_858026_0_0_1"/>
<keyword evidence="2" id="KW-1185">Reference proteome</keyword>
<evidence type="ECO:0000313" key="2">
    <source>
        <dbReference type="Proteomes" id="UP000030669"/>
    </source>
</evidence>